<feature type="transmembrane region" description="Helical" evidence="1">
    <location>
        <begin position="206"/>
        <end position="224"/>
    </location>
</feature>
<feature type="transmembrane region" description="Helical" evidence="1">
    <location>
        <begin position="230"/>
        <end position="253"/>
    </location>
</feature>
<reference evidence="2 3" key="1">
    <citation type="submission" date="2014-08" db="EMBL/GenBank/DDBJ databases">
        <title>Comparative genomics of the Paenibacillus odorifer group.</title>
        <authorList>
            <person name="den Bakker H.C."/>
            <person name="Tsai Y.-C."/>
            <person name="Martin N."/>
            <person name="Korlach J."/>
            <person name="Wiedmann M."/>
        </authorList>
    </citation>
    <scope>NUCLEOTIDE SEQUENCE [LARGE SCALE GENOMIC DNA]</scope>
    <source>
        <strain evidence="2 3">DSM 1735</strain>
    </source>
</reference>
<dbReference type="SUPFAM" id="SSF158560">
    <property type="entry name" value="BH3980-like"/>
    <property type="match status" value="1"/>
</dbReference>
<evidence type="ECO:0000256" key="1">
    <source>
        <dbReference type="SAM" id="Phobius"/>
    </source>
</evidence>
<dbReference type="OrthoDB" id="1655249at2"/>
<organism evidence="2 3">
    <name type="scientific">Paenibacillus durus</name>
    <name type="common">Paenibacillus azotofixans</name>
    <dbReference type="NCBI Taxonomy" id="44251"/>
    <lineage>
        <taxon>Bacteria</taxon>
        <taxon>Bacillati</taxon>
        <taxon>Bacillota</taxon>
        <taxon>Bacilli</taxon>
        <taxon>Bacillales</taxon>
        <taxon>Paenibacillaceae</taxon>
        <taxon>Paenibacillus</taxon>
    </lineage>
</organism>
<dbReference type="Pfam" id="PF06570">
    <property type="entry name" value="DUF1129"/>
    <property type="match status" value="1"/>
</dbReference>
<evidence type="ECO:0008006" key="4">
    <source>
        <dbReference type="Google" id="ProtNLM"/>
    </source>
</evidence>
<keyword evidence="1" id="KW-1133">Transmembrane helix</keyword>
<accession>A0A089HLC4</accession>
<keyword evidence="1" id="KW-0472">Membrane</keyword>
<feature type="transmembrane region" description="Helical" evidence="1">
    <location>
        <begin position="130"/>
        <end position="153"/>
    </location>
</feature>
<evidence type="ECO:0000313" key="3">
    <source>
        <dbReference type="Proteomes" id="UP000029409"/>
    </source>
</evidence>
<dbReference type="eggNOG" id="COG4858">
    <property type="taxonomic scope" value="Bacteria"/>
</dbReference>
<dbReference type="RefSeq" id="WP_042205122.1">
    <property type="nucleotide sequence ID" value="NZ_CP009288.1"/>
</dbReference>
<evidence type="ECO:0000313" key="2">
    <source>
        <dbReference type="EMBL" id="AIQ11193.1"/>
    </source>
</evidence>
<sequence>MRRQRPDAYPCTERPGKRILFVENIRLRLLEGNAYKMNVRDMIKENNRLREKMTPGNRSFFEDMILALRASRVDAVRTEELLLEAADKLLREQAKGRTAQQIFGSDPEEYFREAIERAPARPERGKARHYAMISWTALILLFGMQGIAGLITIWSQGTAGPFGRISLFTMIAVGLGSIAGIELLMKWLSSLSEDDVPRIGGFNLKALGVYIGAVVAVVFAGLYFRQLFPVFTLSPWHCLLIFACGLIGLKFIFFRK</sequence>
<dbReference type="STRING" id="44251.PDUR_03665"/>
<name>A0A089HLC4_PAEDU</name>
<protein>
    <recommendedName>
        <fullName evidence="4">DUF1129 domain-containing protein</fullName>
    </recommendedName>
</protein>
<dbReference type="InterPro" id="IPR009214">
    <property type="entry name" value="DUF1129"/>
</dbReference>
<dbReference type="KEGG" id="pdu:PDUR_03665"/>
<dbReference type="EMBL" id="CP009288">
    <property type="protein sequence ID" value="AIQ11193.1"/>
    <property type="molecule type" value="Genomic_DNA"/>
</dbReference>
<proteinExistence type="predicted"/>
<feature type="transmembrane region" description="Helical" evidence="1">
    <location>
        <begin position="165"/>
        <end position="185"/>
    </location>
</feature>
<dbReference type="Proteomes" id="UP000029409">
    <property type="component" value="Chromosome"/>
</dbReference>
<keyword evidence="1" id="KW-0812">Transmembrane</keyword>
<gene>
    <name evidence="2" type="ORF">PDUR_03665</name>
</gene>
<keyword evidence="3" id="KW-1185">Reference proteome</keyword>
<dbReference type="AlphaFoldDB" id="A0A089HLC4"/>